<reference evidence="3" key="1">
    <citation type="submission" date="2018-11" db="EMBL/GenBank/DDBJ databases">
        <title>Rhizobium chutanense sp. nov., isolated from root nodules of Phaseolus vulgaris in China.</title>
        <authorList>
            <person name="Huo Y."/>
        </authorList>
    </citation>
    <scope>NUCLEOTIDE SEQUENCE [LARGE SCALE GENOMIC DNA]</scope>
    <source>
        <strain evidence="3">CCBAU 65647</strain>
    </source>
</reference>
<feature type="domain" description="NADP-dependent oxidoreductase" evidence="1">
    <location>
        <begin position="19"/>
        <end position="332"/>
    </location>
</feature>
<evidence type="ECO:0000259" key="1">
    <source>
        <dbReference type="Pfam" id="PF00248"/>
    </source>
</evidence>
<accession>A0A432PC49</accession>
<evidence type="ECO:0000313" key="2">
    <source>
        <dbReference type="EMBL" id="RUM20448.1"/>
    </source>
</evidence>
<dbReference type="PANTHER" id="PTHR43364">
    <property type="entry name" value="NADH-SPECIFIC METHYLGLYOXAL REDUCTASE-RELATED"/>
    <property type="match status" value="1"/>
</dbReference>
<dbReference type="SUPFAM" id="SSF51430">
    <property type="entry name" value="NAD(P)-linked oxidoreductase"/>
    <property type="match status" value="1"/>
</dbReference>
<dbReference type="InterPro" id="IPR036812">
    <property type="entry name" value="NAD(P)_OxRdtase_dom_sf"/>
</dbReference>
<proteinExistence type="predicted"/>
<sequence length="333" mass="36109">MEVLMLTRTELGSLSVSNMAFGAMYLGTKTNHGTSMALLDTYLAAGGNFIDTADNYTFWVDGGKSGDSERLIGEWLANRGGRDKLVIATKVGARPTEEGAFLDKAEGLSYEAIILAAEMSLENLGTDYIDLYYAHVDDRTVPIEETLRAFDHLVRAGKVREIACSNYTAWRVEQARATSAAHGFASYVAIQHRHSFFKPAQGIKLGLADALGERGGHGVENVVGSELIDYVEAHPGFRIVAYSPLLQGGVADPNRLAKNYLTADNNKRRTVLEEIVAETGATANQIVLAWMMATRSAVIPLVAASKLNQLEENLKASKVILTAEQLDKLNEAA</sequence>
<dbReference type="Gene3D" id="3.20.20.100">
    <property type="entry name" value="NADP-dependent oxidoreductase domain"/>
    <property type="match status" value="1"/>
</dbReference>
<dbReference type="InterPro" id="IPR023210">
    <property type="entry name" value="NADP_OxRdtase_dom"/>
</dbReference>
<comment type="caution">
    <text evidence="2">The sequence shown here is derived from an EMBL/GenBank/DDBJ whole genome shotgun (WGS) entry which is preliminary data.</text>
</comment>
<evidence type="ECO:0000313" key="3">
    <source>
        <dbReference type="Proteomes" id="UP000278823"/>
    </source>
</evidence>
<dbReference type="GO" id="GO:0005829">
    <property type="term" value="C:cytosol"/>
    <property type="evidence" value="ECO:0007669"/>
    <property type="project" value="TreeGrafter"/>
</dbReference>
<organism evidence="2 3">
    <name type="scientific">Rhizobium vallis</name>
    <dbReference type="NCBI Taxonomy" id="634290"/>
    <lineage>
        <taxon>Bacteria</taxon>
        <taxon>Pseudomonadati</taxon>
        <taxon>Pseudomonadota</taxon>
        <taxon>Alphaproteobacteria</taxon>
        <taxon>Hyphomicrobiales</taxon>
        <taxon>Rhizobiaceae</taxon>
        <taxon>Rhizobium/Agrobacterium group</taxon>
        <taxon>Rhizobium</taxon>
    </lineage>
</organism>
<dbReference type="PANTHER" id="PTHR43364:SF6">
    <property type="entry name" value="OXIDOREDUCTASE-RELATED"/>
    <property type="match status" value="1"/>
</dbReference>
<dbReference type="Proteomes" id="UP000278823">
    <property type="component" value="Unassembled WGS sequence"/>
</dbReference>
<protein>
    <submittedName>
        <fullName evidence="2">Aldo/keto reductase</fullName>
    </submittedName>
</protein>
<gene>
    <name evidence="2" type="ORF">EFQ99_29410</name>
</gene>
<dbReference type="AlphaFoldDB" id="A0A432PC49"/>
<name>A0A432PC49_9HYPH</name>
<dbReference type="EMBL" id="RJTH01000015">
    <property type="protein sequence ID" value="RUM20448.1"/>
    <property type="molecule type" value="Genomic_DNA"/>
</dbReference>
<dbReference type="InterPro" id="IPR050523">
    <property type="entry name" value="AKR_Detox_Biosynth"/>
</dbReference>
<dbReference type="OrthoDB" id="9772407at2"/>
<keyword evidence="3" id="KW-1185">Reference proteome</keyword>
<dbReference type="Pfam" id="PF00248">
    <property type="entry name" value="Aldo_ket_red"/>
    <property type="match status" value="1"/>
</dbReference>